<name>A0A6V3SID9_9EUKA</name>
<comment type="similarity">
    <text evidence="1">Belongs to the GST superfamily.</text>
</comment>
<accession>A0A6V3SID9</accession>
<dbReference type="InterPro" id="IPR036282">
    <property type="entry name" value="Glutathione-S-Trfase_C_sf"/>
</dbReference>
<sequence>MAEEAKAYVPPKVWKHKPGPGIWGKLNQPTAGPRSEKELPRGKHAIQLYSMATPNGIKAGIFLEELYEAYGLEYDAWLIHIAQGQQFTSGFVKVNPNSKIPALLVYDLTDEKKPPVRVFESASILLYIAENFDKDNKFLPKDPQGRIETISWLFWQIGSSPYLGGGGFGAFFGAKQKVEFAIDKYALEVKRQFDVLERVLAGKDGSKGGPFLLGEQYTIADICIWAWYGRKILDIESDQAVFLDLKAYPHVLAWAKKIAERPAVVRGQRVNKVWGPESEQVVERHSAADFTKTKSKEEEPAKK</sequence>
<dbReference type="CDD" id="cd03048">
    <property type="entry name" value="GST_N_Ure2p_like"/>
    <property type="match status" value="1"/>
</dbReference>
<dbReference type="PANTHER" id="PTHR44051:SF22">
    <property type="entry name" value="DISULFIDE-BOND OXIDOREDUCTASE YGHU"/>
    <property type="match status" value="1"/>
</dbReference>
<dbReference type="Pfam" id="PF02798">
    <property type="entry name" value="GST_N"/>
    <property type="match status" value="1"/>
</dbReference>
<evidence type="ECO:0000256" key="1">
    <source>
        <dbReference type="ARBA" id="ARBA00007409"/>
    </source>
</evidence>
<evidence type="ECO:0000256" key="2">
    <source>
        <dbReference type="SAM" id="MobiDB-lite"/>
    </source>
</evidence>
<dbReference type="NCBIfam" id="NF008731">
    <property type="entry name" value="PRK11752.1"/>
    <property type="match status" value="1"/>
</dbReference>
<dbReference type="SUPFAM" id="SSF47616">
    <property type="entry name" value="GST C-terminal domain-like"/>
    <property type="match status" value="1"/>
</dbReference>
<dbReference type="InterPro" id="IPR004046">
    <property type="entry name" value="GST_C"/>
</dbReference>
<dbReference type="InterPro" id="IPR040079">
    <property type="entry name" value="Glutathione_S-Trfase"/>
</dbReference>
<evidence type="ECO:0000259" key="3">
    <source>
        <dbReference type="PROSITE" id="PS50404"/>
    </source>
</evidence>
<dbReference type="SFLD" id="SFLDG01151">
    <property type="entry name" value="Main.2:_Nu-like"/>
    <property type="match status" value="1"/>
</dbReference>
<dbReference type="Gene3D" id="1.20.1050.10">
    <property type="match status" value="1"/>
</dbReference>
<dbReference type="PROSITE" id="PS50405">
    <property type="entry name" value="GST_CTER"/>
    <property type="match status" value="1"/>
</dbReference>
<feature type="domain" description="GST N-terminal" evidence="3">
    <location>
        <begin position="43"/>
        <end position="136"/>
    </location>
</feature>
<feature type="compositionally biased region" description="Basic and acidic residues" evidence="2">
    <location>
        <begin position="281"/>
        <end position="303"/>
    </location>
</feature>
<reference evidence="5" key="1">
    <citation type="submission" date="2021-01" db="EMBL/GenBank/DDBJ databases">
        <authorList>
            <person name="Corre E."/>
            <person name="Pelletier E."/>
            <person name="Niang G."/>
            <person name="Scheremetjew M."/>
            <person name="Finn R."/>
            <person name="Kale V."/>
            <person name="Holt S."/>
            <person name="Cochrane G."/>
            <person name="Meng A."/>
            <person name="Brown T."/>
            <person name="Cohen L."/>
        </authorList>
    </citation>
    <scope>NUCLEOTIDE SEQUENCE</scope>
    <source>
        <strain evidence="5">CCCM811</strain>
    </source>
</reference>
<dbReference type="SFLD" id="SFLDG00358">
    <property type="entry name" value="Main_(cytGST)"/>
    <property type="match status" value="1"/>
</dbReference>
<gene>
    <name evidence="5" type="ORF">LGLO00237_LOCUS29866</name>
</gene>
<dbReference type="InterPro" id="IPR004045">
    <property type="entry name" value="Glutathione_S-Trfase_N"/>
</dbReference>
<dbReference type="InterPro" id="IPR036249">
    <property type="entry name" value="Thioredoxin-like_sf"/>
</dbReference>
<organism evidence="5">
    <name type="scientific">Lotharella globosa</name>
    <dbReference type="NCBI Taxonomy" id="91324"/>
    <lineage>
        <taxon>Eukaryota</taxon>
        <taxon>Sar</taxon>
        <taxon>Rhizaria</taxon>
        <taxon>Cercozoa</taxon>
        <taxon>Chlorarachniophyceae</taxon>
        <taxon>Lotharella</taxon>
    </lineage>
</organism>
<feature type="domain" description="GST C-terminal" evidence="4">
    <location>
        <begin position="142"/>
        <end position="290"/>
    </location>
</feature>
<evidence type="ECO:0000259" key="4">
    <source>
        <dbReference type="PROSITE" id="PS50405"/>
    </source>
</evidence>
<evidence type="ECO:0000313" key="5">
    <source>
        <dbReference type="EMBL" id="CAE0678085.1"/>
    </source>
</evidence>
<dbReference type="Pfam" id="PF14497">
    <property type="entry name" value="GST_C_3"/>
    <property type="match status" value="1"/>
</dbReference>
<protein>
    <recommendedName>
        <fullName evidence="6">Glutathione S-transferase</fullName>
    </recommendedName>
</protein>
<feature type="region of interest" description="Disordered" evidence="2">
    <location>
        <begin position="277"/>
        <end position="303"/>
    </location>
</feature>
<dbReference type="AlphaFoldDB" id="A0A6V3SID9"/>
<dbReference type="SFLD" id="SFLDS00019">
    <property type="entry name" value="Glutathione_Transferase_(cytos"/>
    <property type="match status" value="1"/>
</dbReference>
<dbReference type="SUPFAM" id="SSF52833">
    <property type="entry name" value="Thioredoxin-like"/>
    <property type="match status" value="1"/>
</dbReference>
<proteinExistence type="inferred from homology"/>
<dbReference type="Gene3D" id="3.40.30.10">
    <property type="entry name" value="Glutaredoxin"/>
    <property type="match status" value="1"/>
</dbReference>
<dbReference type="PROSITE" id="PS50404">
    <property type="entry name" value="GST_NTER"/>
    <property type="match status" value="1"/>
</dbReference>
<evidence type="ECO:0008006" key="6">
    <source>
        <dbReference type="Google" id="ProtNLM"/>
    </source>
</evidence>
<dbReference type="EMBL" id="HBIV01042512">
    <property type="protein sequence ID" value="CAE0678085.1"/>
    <property type="molecule type" value="Transcribed_RNA"/>
</dbReference>
<dbReference type="PANTHER" id="PTHR44051">
    <property type="entry name" value="GLUTATHIONE S-TRANSFERASE-RELATED"/>
    <property type="match status" value="1"/>
</dbReference>
<dbReference type="InterPro" id="IPR010987">
    <property type="entry name" value="Glutathione-S-Trfase_C-like"/>
</dbReference>